<evidence type="ECO:0000259" key="17">
    <source>
        <dbReference type="Pfam" id="PF03443"/>
    </source>
</evidence>
<evidence type="ECO:0000256" key="2">
    <source>
        <dbReference type="ARBA" id="ARBA00004613"/>
    </source>
</evidence>
<name>A0ABR1KWN7_9PEZI</name>
<dbReference type="CDD" id="cd21175">
    <property type="entry name" value="LPMO_AA9"/>
    <property type="match status" value="1"/>
</dbReference>
<keyword evidence="19" id="KW-1185">Reference proteome</keyword>
<evidence type="ECO:0000256" key="1">
    <source>
        <dbReference type="ARBA" id="ARBA00001973"/>
    </source>
</evidence>
<sequence>MKFATTFALLGAAGLSSAHYTFPSLIANGNTTEEWQYVRMTANHYSHGPVTDVTSKDIRCWTDSTVDHTAETYSVAAGSKVGFSVDPDISHPGPLQFYMAKVPEGKTAANWDGDGQAWFKIFGQGPTIDSTGLSWPSSGKKQVDVTLPTSLPNGQYLLRAEHIALHGAGSEGGAQFYIACAQLKVTGGGNGEPSPKVALPGAYKATDPGILINIYYPVPENYTLPGPPVWSG</sequence>
<dbReference type="PANTHER" id="PTHR33353">
    <property type="entry name" value="PUTATIVE (AFU_ORTHOLOGUE AFUA_1G12560)-RELATED"/>
    <property type="match status" value="1"/>
</dbReference>
<keyword evidence="5 16" id="KW-0732">Signal</keyword>
<evidence type="ECO:0000256" key="3">
    <source>
        <dbReference type="ARBA" id="ARBA00022525"/>
    </source>
</evidence>
<dbReference type="InterPro" id="IPR049892">
    <property type="entry name" value="AA9"/>
</dbReference>
<keyword evidence="11" id="KW-0119">Carbohydrate metabolism</keyword>
<reference evidence="18 19" key="1">
    <citation type="submission" date="2024-04" db="EMBL/GenBank/DDBJ databases">
        <title>Phyllosticta paracitricarpa is synonymous to the EU quarantine fungus P. citricarpa based on phylogenomic analyses.</title>
        <authorList>
            <consortium name="Lawrence Berkeley National Laboratory"/>
            <person name="Van Ingen-Buijs V.A."/>
            <person name="Van Westerhoven A.C."/>
            <person name="Haridas S."/>
            <person name="Skiadas P."/>
            <person name="Martin F."/>
            <person name="Groenewald J.Z."/>
            <person name="Crous P.W."/>
            <person name="Seidl M.F."/>
        </authorList>
    </citation>
    <scope>NUCLEOTIDE SEQUENCE [LARGE SCALE GENOMIC DNA]</scope>
    <source>
        <strain evidence="18 19">CBS 123371</strain>
    </source>
</reference>
<comment type="subcellular location">
    <subcellularLocation>
        <location evidence="2">Secreted</location>
    </subcellularLocation>
</comment>
<comment type="caution">
    <text evidence="18">The sequence shown here is derived from an EMBL/GenBank/DDBJ whole genome shotgun (WGS) entry which is preliminary data.</text>
</comment>
<dbReference type="Proteomes" id="UP001363622">
    <property type="component" value="Unassembled WGS sequence"/>
</dbReference>
<dbReference type="InterPro" id="IPR005103">
    <property type="entry name" value="AA9_LPMO"/>
</dbReference>
<evidence type="ECO:0000256" key="7">
    <source>
        <dbReference type="ARBA" id="ARBA00023002"/>
    </source>
</evidence>
<feature type="chain" id="PRO_5046384058" description="lytic cellulose monooxygenase (C4-dehydrogenating)" evidence="16">
    <location>
        <begin position="19"/>
        <end position="232"/>
    </location>
</feature>
<feature type="signal peptide" evidence="16">
    <location>
        <begin position="1"/>
        <end position="18"/>
    </location>
</feature>
<comment type="catalytic activity">
    <reaction evidence="14">
        <text>[(1-&gt;4)-beta-D-glucosyl]n+m + reduced acceptor + O2 = 4-dehydro-beta-D-glucosyl-[(1-&gt;4)-beta-D-glucosyl]n-1 + [(1-&gt;4)-beta-D-glucosyl]m + acceptor + H2O.</text>
        <dbReference type="EC" id="1.14.99.56"/>
    </reaction>
</comment>
<organism evidence="18 19">
    <name type="scientific">Phyllosticta citriasiana</name>
    <dbReference type="NCBI Taxonomy" id="595635"/>
    <lineage>
        <taxon>Eukaryota</taxon>
        <taxon>Fungi</taxon>
        <taxon>Dikarya</taxon>
        <taxon>Ascomycota</taxon>
        <taxon>Pezizomycotina</taxon>
        <taxon>Dothideomycetes</taxon>
        <taxon>Dothideomycetes incertae sedis</taxon>
        <taxon>Botryosphaeriales</taxon>
        <taxon>Phyllostictaceae</taxon>
        <taxon>Phyllosticta</taxon>
    </lineage>
</organism>
<evidence type="ECO:0000256" key="5">
    <source>
        <dbReference type="ARBA" id="ARBA00022729"/>
    </source>
</evidence>
<evidence type="ECO:0000256" key="8">
    <source>
        <dbReference type="ARBA" id="ARBA00023008"/>
    </source>
</evidence>
<dbReference type="EMBL" id="JBBPHU010000001">
    <property type="protein sequence ID" value="KAK7523296.1"/>
    <property type="molecule type" value="Genomic_DNA"/>
</dbReference>
<evidence type="ECO:0000256" key="14">
    <source>
        <dbReference type="ARBA" id="ARBA00045077"/>
    </source>
</evidence>
<dbReference type="Pfam" id="PF03443">
    <property type="entry name" value="AA9"/>
    <property type="match status" value="1"/>
</dbReference>
<evidence type="ECO:0000256" key="9">
    <source>
        <dbReference type="ARBA" id="ARBA00023033"/>
    </source>
</evidence>
<comment type="cofactor">
    <cofactor evidence="1">
        <name>Cu(2+)</name>
        <dbReference type="ChEBI" id="CHEBI:29036"/>
    </cofactor>
</comment>
<evidence type="ECO:0000256" key="10">
    <source>
        <dbReference type="ARBA" id="ARBA00023157"/>
    </source>
</evidence>
<gene>
    <name evidence="18" type="ORF">IWZ03DRAFT_707</name>
</gene>
<accession>A0ABR1KWN7</accession>
<keyword evidence="4" id="KW-0479">Metal-binding</keyword>
<evidence type="ECO:0000313" key="18">
    <source>
        <dbReference type="EMBL" id="KAK7523296.1"/>
    </source>
</evidence>
<feature type="domain" description="Auxiliary Activity family 9 catalytic" evidence="17">
    <location>
        <begin position="19"/>
        <end position="222"/>
    </location>
</feature>
<keyword evidence="9" id="KW-0503">Monooxygenase</keyword>
<evidence type="ECO:0000256" key="13">
    <source>
        <dbReference type="ARBA" id="ARBA00044502"/>
    </source>
</evidence>
<protein>
    <recommendedName>
        <fullName evidence="15">lytic cellulose monooxygenase (C4-dehydrogenating)</fullName>
        <ecNumber evidence="15">1.14.99.56</ecNumber>
    </recommendedName>
</protein>
<dbReference type="EC" id="1.14.99.56" evidence="15"/>
<keyword evidence="12" id="KW-0624">Polysaccharide degradation</keyword>
<keyword evidence="7" id="KW-0560">Oxidoreductase</keyword>
<evidence type="ECO:0000256" key="4">
    <source>
        <dbReference type="ARBA" id="ARBA00022723"/>
    </source>
</evidence>
<keyword evidence="8" id="KW-0186">Copper</keyword>
<evidence type="ECO:0000256" key="12">
    <source>
        <dbReference type="ARBA" id="ARBA00023326"/>
    </source>
</evidence>
<dbReference type="Gene3D" id="2.70.50.70">
    <property type="match status" value="1"/>
</dbReference>
<keyword evidence="10" id="KW-1015">Disulfide bond</keyword>
<dbReference type="PANTHER" id="PTHR33353:SF10">
    <property type="entry name" value="ENDO-BETA-1,4-GLUCANASE D"/>
    <property type="match status" value="1"/>
</dbReference>
<evidence type="ECO:0000256" key="16">
    <source>
        <dbReference type="SAM" id="SignalP"/>
    </source>
</evidence>
<evidence type="ECO:0000256" key="15">
    <source>
        <dbReference type="ARBA" id="ARBA00047174"/>
    </source>
</evidence>
<keyword evidence="6" id="KW-0136">Cellulose degradation</keyword>
<comment type="similarity">
    <text evidence="13">Belongs to the polysaccharide monooxygenase AA9 family.</text>
</comment>
<keyword evidence="3" id="KW-0964">Secreted</keyword>
<evidence type="ECO:0000256" key="6">
    <source>
        <dbReference type="ARBA" id="ARBA00023001"/>
    </source>
</evidence>
<evidence type="ECO:0000256" key="11">
    <source>
        <dbReference type="ARBA" id="ARBA00023277"/>
    </source>
</evidence>
<proteinExistence type="inferred from homology"/>
<evidence type="ECO:0000313" key="19">
    <source>
        <dbReference type="Proteomes" id="UP001363622"/>
    </source>
</evidence>